<comment type="caution">
    <text evidence="6">The sequence shown here is derived from an EMBL/GenBank/DDBJ whole genome shotgun (WGS) entry which is preliminary data.</text>
</comment>
<evidence type="ECO:0000256" key="1">
    <source>
        <dbReference type="ARBA" id="ARBA00004370"/>
    </source>
</evidence>
<dbReference type="GO" id="GO:0022857">
    <property type="term" value="F:transmembrane transporter activity"/>
    <property type="evidence" value="ECO:0007669"/>
    <property type="project" value="InterPro"/>
</dbReference>
<proteinExistence type="predicted"/>
<feature type="transmembrane region" description="Helical" evidence="5">
    <location>
        <begin position="62"/>
        <end position="80"/>
    </location>
</feature>
<dbReference type="Gene3D" id="1.20.1250.20">
    <property type="entry name" value="MFS general substrate transporter like domains"/>
    <property type="match status" value="1"/>
</dbReference>
<evidence type="ECO:0000313" key="6">
    <source>
        <dbReference type="EMBL" id="KKL05450.1"/>
    </source>
</evidence>
<reference evidence="6" key="1">
    <citation type="journal article" date="2015" name="Nature">
        <title>Complex archaea that bridge the gap between prokaryotes and eukaryotes.</title>
        <authorList>
            <person name="Spang A."/>
            <person name="Saw J.H."/>
            <person name="Jorgensen S.L."/>
            <person name="Zaremba-Niedzwiedzka K."/>
            <person name="Martijn J."/>
            <person name="Lind A.E."/>
            <person name="van Eijk R."/>
            <person name="Schleper C."/>
            <person name="Guy L."/>
            <person name="Ettema T.J."/>
        </authorList>
    </citation>
    <scope>NUCLEOTIDE SEQUENCE</scope>
</reference>
<gene>
    <name evidence="6" type="ORF">LCGC14_2605900</name>
</gene>
<dbReference type="Pfam" id="PF00083">
    <property type="entry name" value="Sugar_tr"/>
    <property type="match status" value="1"/>
</dbReference>
<evidence type="ECO:0008006" key="7">
    <source>
        <dbReference type="Google" id="ProtNLM"/>
    </source>
</evidence>
<evidence type="ECO:0000256" key="5">
    <source>
        <dbReference type="SAM" id="Phobius"/>
    </source>
</evidence>
<comment type="subcellular location">
    <subcellularLocation>
        <location evidence="1">Membrane</location>
    </subcellularLocation>
</comment>
<dbReference type="SUPFAM" id="SSF103473">
    <property type="entry name" value="MFS general substrate transporter"/>
    <property type="match status" value="1"/>
</dbReference>
<evidence type="ECO:0000256" key="4">
    <source>
        <dbReference type="ARBA" id="ARBA00023136"/>
    </source>
</evidence>
<keyword evidence="3 5" id="KW-1133">Transmembrane helix</keyword>
<dbReference type="InterPro" id="IPR036259">
    <property type="entry name" value="MFS_trans_sf"/>
</dbReference>
<dbReference type="AlphaFoldDB" id="A0A0F9A7M0"/>
<keyword evidence="4 5" id="KW-0472">Membrane</keyword>
<dbReference type="GO" id="GO:0016020">
    <property type="term" value="C:membrane"/>
    <property type="evidence" value="ECO:0007669"/>
    <property type="project" value="UniProtKB-SubCell"/>
</dbReference>
<protein>
    <recommendedName>
        <fullName evidence="7">Major facilitator superfamily (MFS) profile domain-containing protein</fullName>
    </recommendedName>
</protein>
<evidence type="ECO:0000256" key="3">
    <source>
        <dbReference type="ARBA" id="ARBA00022989"/>
    </source>
</evidence>
<dbReference type="InterPro" id="IPR005828">
    <property type="entry name" value="MFS_sugar_transport-like"/>
</dbReference>
<accession>A0A0F9A7M0</accession>
<dbReference type="EMBL" id="LAZR01044111">
    <property type="protein sequence ID" value="KKL05450.1"/>
    <property type="molecule type" value="Genomic_DNA"/>
</dbReference>
<keyword evidence="2 5" id="KW-0812">Transmembrane</keyword>
<organism evidence="6">
    <name type="scientific">marine sediment metagenome</name>
    <dbReference type="NCBI Taxonomy" id="412755"/>
    <lineage>
        <taxon>unclassified sequences</taxon>
        <taxon>metagenomes</taxon>
        <taxon>ecological metagenomes</taxon>
    </lineage>
</organism>
<evidence type="ECO:0000256" key="2">
    <source>
        <dbReference type="ARBA" id="ARBA00022692"/>
    </source>
</evidence>
<name>A0A0F9A7M0_9ZZZZ</name>
<sequence length="98" mass="11001">MHPREGRGCSACVQARTLQILRFAARSSFSGQALGSFTHWFMAALMSWTFPMVAARSGGHPFALFAVMMVLQLFWVLWIMPETKGVPLEEIQKKLGIE</sequence>